<keyword evidence="1" id="KW-1133">Transmembrane helix</keyword>
<dbReference type="AlphaFoldDB" id="A0AAV2R161"/>
<reference evidence="2 3" key="1">
    <citation type="submission" date="2024-05" db="EMBL/GenBank/DDBJ databases">
        <authorList>
            <person name="Wallberg A."/>
        </authorList>
    </citation>
    <scope>NUCLEOTIDE SEQUENCE [LARGE SCALE GENOMIC DNA]</scope>
</reference>
<evidence type="ECO:0000256" key="1">
    <source>
        <dbReference type="SAM" id="Phobius"/>
    </source>
</evidence>
<gene>
    <name evidence="2" type="ORF">MNOR_LOCUS18584</name>
</gene>
<organism evidence="2 3">
    <name type="scientific">Meganyctiphanes norvegica</name>
    <name type="common">Northern krill</name>
    <name type="synonym">Thysanopoda norvegica</name>
    <dbReference type="NCBI Taxonomy" id="48144"/>
    <lineage>
        <taxon>Eukaryota</taxon>
        <taxon>Metazoa</taxon>
        <taxon>Ecdysozoa</taxon>
        <taxon>Arthropoda</taxon>
        <taxon>Crustacea</taxon>
        <taxon>Multicrustacea</taxon>
        <taxon>Malacostraca</taxon>
        <taxon>Eumalacostraca</taxon>
        <taxon>Eucarida</taxon>
        <taxon>Euphausiacea</taxon>
        <taxon>Euphausiidae</taxon>
        <taxon>Meganyctiphanes</taxon>
    </lineage>
</organism>
<comment type="caution">
    <text evidence="2">The sequence shown here is derived from an EMBL/GenBank/DDBJ whole genome shotgun (WGS) entry which is preliminary data.</text>
</comment>
<evidence type="ECO:0000313" key="3">
    <source>
        <dbReference type="Proteomes" id="UP001497623"/>
    </source>
</evidence>
<keyword evidence="1" id="KW-0472">Membrane</keyword>
<dbReference type="Proteomes" id="UP001497623">
    <property type="component" value="Unassembled WGS sequence"/>
</dbReference>
<name>A0AAV2R161_MEGNR</name>
<protein>
    <submittedName>
        <fullName evidence="2">Uncharacterized protein</fullName>
    </submittedName>
</protein>
<keyword evidence="3" id="KW-1185">Reference proteome</keyword>
<feature type="transmembrane region" description="Helical" evidence="1">
    <location>
        <begin position="6"/>
        <end position="25"/>
    </location>
</feature>
<feature type="non-terminal residue" evidence="2">
    <location>
        <position position="352"/>
    </location>
</feature>
<accession>A0AAV2R161</accession>
<evidence type="ECO:0000313" key="2">
    <source>
        <dbReference type="EMBL" id="CAL4107480.1"/>
    </source>
</evidence>
<feature type="transmembrane region" description="Helical" evidence="1">
    <location>
        <begin position="315"/>
        <end position="335"/>
    </location>
</feature>
<keyword evidence="1" id="KW-0812">Transmembrane</keyword>
<proteinExistence type="predicted"/>
<sequence length="352" mass="40486">MLNVKLLTYVKLFILLMFGSGFGFTRKYLGGSSCYAKDVKFFSLLRDDTFNVSFFITSENPISIQVFFVGHKNYQDNDLLILKPDGGTIQRKRDGKAVIDDDIKLNNNMTLGWNNMTIKKQDTTLVLGNIYDLTELKHSINEIAFFAKCFTDCPNRTPIWKIDQSTKVSLPLNGLSKFEITLYSDNPFNPSIVLNYLDIPLSYDEELIIRKSSNLLPSQEYHLIVEQINNMLSISTISQTIQEYRLLLKTTFKDEFKKLKIDSHESNFFLIFNPFYENWSEKDSMKIKPVLETQEEYKEVTHYTDHVIFNTGWKISTGLLTAIGVILIILLVLSIKAKGNGCISQKLKKITK</sequence>
<dbReference type="EMBL" id="CAXKWB010013369">
    <property type="protein sequence ID" value="CAL4107480.1"/>
    <property type="molecule type" value="Genomic_DNA"/>
</dbReference>